<proteinExistence type="inferred from homology"/>
<feature type="signal peptide" evidence="3">
    <location>
        <begin position="1"/>
        <end position="22"/>
    </location>
</feature>
<accession>A0A1H7BBE1</accession>
<keyword evidence="6" id="KW-1185">Reference proteome</keyword>
<feature type="domain" description="Sulfatase N-terminal" evidence="4">
    <location>
        <begin position="26"/>
        <end position="292"/>
    </location>
</feature>
<gene>
    <name evidence="5" type="ORF">SAMN05192553_10935</name>
</gene>
<evidence type="ECO:0000256" key="2">
    <source>
        <dbReference type="ARBA" id="ARBA00022801"/>
    </source>
</evidence>
<dbReference type="InterPro" id="IPR024607">
    <property type="entry name" value="Sulfatase_CS"/>
</dbReference>
<dbReference type="PANTHER" id="PTHR43751">
    <property type="entry name" value="SULFATASE"/>
    <property type="match status" value="1"/>
</dbReference>
<keyword evidence="3" id="KW-0732">Signal</keyword>
<feature type="chain" id="PRO_5011628315" evidence="3">
    <location>
        <begin position="23"/>
        <end position="453"/>
    </location>
</feature>
<dbReference type="Pfam" id="PF00884">
    <property type="entry name" value="Sulfatase"/>
    <property type="match status" value="1"/>
</dbReference>
<dbReference type="InterPro" id="IPR052701">
    <property type="entry name" value="GAG_Ulvan_Degrading_Sulfatases"/>
</dbReference>
<dbReference type="PROSITE" id="PS00523">
    <property type="entry name" value="SULFATASE_1"/>
    <property type="match status" value="1"/>
</dbReference>
<evidence type="ECO:0000313" key="5">
    <source>
        <dbReference type="EMBL" id="SEJ70725.1"/>
    </source>
</evidence>
<protein>
    <submittedName>
        <fullName evidence="5">Uncharacterized sulfatase</fullName>
    </submittedName>
</protein>
<organism evidence="5 6">
    <name type="scientific">Cyclobacterium xiamenense</name>
    <dbReference type="NCBI Taxonomy" id="1297121"/>
    <lineage>
        <taxon>Bacteria</taxon>
        <taxon>Pseudomonadati</taxon>
        <taxon>Bacteroidota</taxon>
        <taxon>Cytophagia</taxon>
        <taxon>Cytophagales</taxon>
        <taxon>Cyclobacteriaceae</taxon>
        <taxon>Cyclobacterium</taxon>
    </lineage>
</organism>
<sequence length="453" mass="51312">MKKPFQYLFLACYLFGCLPAVAQKTNIVFFLADDCTNWDLSSYGSPDAKTPAIDRLAREGMKFNRCYQAAPMCSPTRHNLLTGLYPVKTGAYPNHTFAEEGTKSLVHYLEPLGYRVAQAGKRHIYPEEVFPFEYLGNDKNPDFVKVEGFLQEVTASKQPFALFLCSNEPHSPWDKGNPTQYNAQSIQLPPNFVDTPETREAFSRYLAEISYMDEQVGQALDLLEKYDLDDNTLFVFASEQGNSFPFAKWTLYEAGVKSALIARMPDRIPAGSESEAIVDYTDLVPTFIELGGGTAPEHLDGHSLWPLLEGRSEAGKDYSFSLQTTRGIIHGSEHYGIRSVVDAEYRYIWNLTPEVPFRNIETNGDRVSDWYKSWLAAAQTDEGAENLVKKYSHRPTEELYHIKNDRWCLVNLAGDPTYAEVIRELRGELLAWMEACGDEGQQTELDALAHQRR</sequence>
<dbReference type="InterPro" id="IPR017850">
    <property type="entry name" value="Alkaline_phosphatase_core_sf"/>
</dbReference>
<evidence type="ECO:0000259" key="4">
    <source>
        <dbReference type="Pfam" id="PF00884"/>
    </source>
</evidence>
<dbReference type="AlphaFoldDB" id="A0A1H7BBE1"/>
<dbReference type="CDD" id="cd16027">
    <property type="entry name" value="SGSH"/>
    <property type="match status" value="1"/>
</dbReference>
<evidence type="ECO:0000313" key="6">
    <source>
        <dbReference type="Proteomes" id="UP000199403"/>
    </source>
</evidence>
<dbReference type="RefSeq" id="WP_092178009.1">
    <property type="nucleotide sequence ID" value="NZ_FNZH01000009.1"/>
</dbReference>
<comment type="similarity">
    <text evidence="1">Belongs to the sulfatase family.</text>
</comment>
<dbReference type="EMBL" id="FNZH01000009">
    <property type="protein sequence ID" value="SEJ70725.1"/>
    <property type="molecule type" value="Genomic_DNA"/>
</dbReference>
<name>A0A1H7BBE1_9BACT</name>
<keyword evidence="2" id="KW-0378">Hydrolase</keyword>
<dbReference type="Proteomes" id="UP000199403">
    <property type="component" value="Unassembled WGS sequence"/>
</dbReference>
<dbReference type="PANTHER" id="PTHR43751:SF1">
    <property type="entry name" value="SULFATASE ATSG-RELATED"/>
    <property type="match status" value="1"/>
</dbReference>
<evidence type="ECO:0000256" key="1">
    <source>
        <dbReference type="ARBA" id="ARBA00008779"/>
    </source>
</evidence>
<dbReference type="SUPFAM" id="SSF53649">
    <property type="entry name" value="Alkaline phosphatase-like"/>
    <property type="match status" value="1"/>
</dbReference>
<reference evidence="6" key="1">
    <citation type="submission" date="2016-10" db="EMBL/GenBank/DDBJ databases">
        <authorList>
            <person name="Varghese N."/>
            <person name="Submissions S."/>
        </authorList>
    </citation>
    <scope>NUCLEOTIDE SEQUENCE [LARGE SCALE GENOMIC DNA]</scope>
    <source>
        <strain evidence="6">IBRC-M 10761</strain>
    </source>
</reference>
<dbReference type="InterPro" id="IPR000917">
    <property type="entry name" value="Sulfatase_N"/>
</dbReference>
<evidence type="ECO:0000256" key="3">
    <source>
        <dbReference type="SAM" id="SignalP"/>
    </source>
</evidence>
<dbReference type="OrthoDB" id="9789742at2"/>
<dbReference type="Gene3D" id="3.40.720.10">
    <property type="entry name" value="Alkaline Phosphatase, subunit A"/>
    <property type="match status" value="1"/>
</dbReference>
<dbReference type="GO" id="GO:0016787">
    <property type="term" value="F:hydrolase activity"/>
    <property type="evidence" value="ECO:0007669"/>
    <property type="project" value="UniProtKB-KW"/>
</dbReference>